<keyword evidence="2" id="KW-1185">Reference proteome</keyword>
<dbReference type="Proteomes" id="UP000237000">
    <property type="component" value="Unassembled WGS sequence"/>
</dbReference>
<evidence type="ECO:0000313" key="1">
    <source>
        <dbReference type="EMBL" id="PON73789.1"/>
    </source>
</evidence>
<evidence type="ECO:0000313" key="2">
    <source>
        <dbReference type="Proteomes" id="UP000237000"/>
    </source>
</evidence>
<name>A0A2P5DKG1_TREOI</name>
<proteinExistence type="predicted"/>
<accession>A0A2P5DKG1</accession>
<dbReference type="EMBL" id="JXTC01000264">
    <property type="protein sequence ID" value="PON73789.1"/>
    <property type="molecule type" value="Genomic_DNA"/>
</dbReference>
<comment type="caution">
    <text evidence="1">The sequence shown here is derived from an EMBL/GenBank/DDBJ whole genome shotgun (WGS) entry which is preliminary data.</text>
</comment>
<dbReference type="AlphaFoldDB" id="A0A2P5DKG1"/>
<organism evidence="1 2">
    <name type="scientific">Trema orientale</name>
    <name type="common">Charcoal tree</name>
    <name type="synonym">Celtis orientalis</name>
    <dbReference type="NCBI Taxonomy" id="63057"/>
    <lineage>
        <taxon>Eukaryota</taxon>
        <taxon>Viridiplantae</taxon>
        <taxon>Streptophyta</taxon>
        <taxon>Embryophyta</taxon>
        <taxon>Tracheophyta</taxon>
        <taxon>Spermatophyta</taxon>
        <taxon>Magnoliopsida</taxon>
        <taxon>eudicotyledons</taxon>
        <taxon>Gunneridae</taxon>
        <taxon>Pentapetalae</taxon>
        <taxon>rosids</taxon>
        <taxon>fabids</taxon>
        <taxon>Rosales</taxon>
        <taxon>Cannabaceae</taxon>
        <taxon>Trema</taxon>
    </lineage>
</organism>
<sequence length="127" mass="14527">CPFARSISFDNKWHIQSDLVPGNTAIFYERVWHCRNLCFYEGKMMDLKMWLSSVKATVIEHVHAQACRLMDPKAHPTPLCFYWTNSGMSCTYIFIDATFRDGKTCTGVMGKDTANSILLIATKFFNA</sequence>
<feature type="non-terminal residue" evidence="1">
    <location>
        <position position="1"/>
    </location>
</feature>
<gene>
    <name evidence="1" type="ORF">TorRG33x02_248410</name>
</gene>
<dbReference type="InParanoid" id="A0A2P5DKG1"/>
<reference evidence="2" key="1">
    <citation type="submission" date="2016-06" db="EMBL/GenBank/DDBJ databases">
        <title>Parallel loss of symbiosis genes in relatives of nitrogen-fixing non-legume Parasponia.</title>
        <authorList>
            <person name="Van Velzen R."/>
            <person name="Holmer R."/>
            <person name="Bu F."/>
            <person name="Rutten L."/>
            <person name="Van Zeijl A."/>
            <person name="Liu W."/>
            <person name="Santuari L."/>
            <person name="Cao Q."/>
            <person name="Sharma T."/>
            <person name="Shen D."/>
            <person name="Roswanjaya Y."/>
            <person name="Wardhani T."/>
            <person name="Kalhor M.S."/>
            <person name="Jansen J."/>
            <person name="Van den Hoogen J."/>
            <person name="Gungor B."/>
            <person name="Hartog M."/>
            <person name="Hontelez J."/>
            <person name="Verver J."/>
            <person name="Yang W.-C."/>
            <person name="Schijlen E."/>
            <person name="Repin R."/>
            <person name="Schilthuizen M."/>
            <person name="Schranz E."/>
            <person name="Heidstra R."/>
            <person name="Miyata K."/>
            <person name="Fedorova E."/>
            <person name="Kohlen W."/>
            <person name="Bisseling T."/>
            <person name="Smit S."/>
            <person name="Geurts R."/>
        </authorList>
    </citation>
    <scope>NUCLEOTIDE SEQUENCE [LARGE SCALE GENOMIC DNA]</scope>
    <source>
        <strain evidence="2">cv. RG33-2</strain>
    </source>
</reference>
<protein>
    <submittedName>
        <fullName evidence="1">Uncharacterized protein</fullName>
    </submittedName>
</protein>